<sequence>MDSRDDRVLMPVTPHDAVNAMMSDMQGSQGFLGNFDDAATILTYFINDDNESCAGIVPSMDQTHQPSVTGSHDHPYSRIRTETTTTSSSSVVNTVGSFVNNSDTIHQMNLHMNNSPLSDSPNLMSHLTSHDNYLSSTSYASTLLSCNVNNDDTVTNEPSSVYNSSAGHNSDDRSPLIDSLSSGSVQIPSKESNPEKIVPLHVNSMTKTVENPRANLGNKSVKFNPNRSSGLEHLLKTQIYPTVNQCTNIQTNRNPSSSISESIQSQAELRTVVTFKVIYKGQVVKENLVKDEEIIIKQGETIPWSEAHVSQNIGVLSSVSRTCSHSVSQPLPDSFDVVSSETEKCANTFSSQNTDVTFNNCHSNSSTTSNKTSINSSRKRTSSNSDSEFFKDNQILSAALSGTKKRSTCDNSSLKKSKVKDDKDLDSEEARRETATALLSLQGNQALRGNNKTNVTIDADTDQEFKPICKDARVMAKWTDRNFYPGIISEMKGDGRWEIRFDDGGKRVIPESEIICVPYLSVGQRVMVTFSEGFCAKGIVKSHEIKGSDVEYIVEYEDQEKKVVAKFPGRDVFLTAELASLLIGSQFKSSQSVFAGLDLNNIIPKTARKVPVVKQSSGSDSTSDSQNTETTSPVVTRNVQSKKEKRPVPLESSDHNASKSGRPTKQAPVVSVSLRPTIPNNSLRSVNSIAKTLPPAEVEKCLGPLPREGSQLFKGIGFLFATAEGVENIALEAGRSTMFDCPYLIKQIELGAGKYFESFEEKQAAKDVKETVLIAYTYLRTVEYMRCLASGLPCLMHTWIVQCCRQNQLVKREDHLLPSGNVFKKIPTVFKGTKILFAGNKSKLFDNWSPVLIACGATIAASLPTSIGTATRKTSNSVDFIVGDSSCPNSVVMKANQLRIPIMSTEYIVECLILGKKLPFDAHEKFRYDFKTL</sequence>
<feature type="domain" description="BRCT" evidence="5">
    <location>
        <begin position="825"/>
        <end position="925"/>
    </location>
</feature>
<dbReference type="InterPro" id="IPR047250">
    <property type="entry name" value="BRCT_p53bp1-like_rpt2"/>
</dbReference>
<feature type="compositionally biased region" description="Polar residues" evidence="4">
    <location>
        <begin position="626"/>
        <end position="639"/>
    </location>
</feature>
<evidence type="ECO:0000259" key="5">
    <source>
        <dbReference type="PROSITE" id="PS50172"/>
    </source>
</evidence>
<dbReference type="Pfam" id="PF24680">
    <property type="entry name" value="SH3_Hsr9"/>
    <property type="match status" value="1"/>
</dbReference>
<feature type="compositionally biased region" description="Basic and acidic residues" evidence="4">
    <location>
        <begin position="646"/>
        <end position="657"/>
    </location>
</feature>
<feature type="region of interest" description="Disordered" evidence="4">
    <location>
        <begin position="362"/>
        <end position="387"/>
    </location>
</feature>
<dbReference type="Gene3D" id="2.30.30.140">
    <property type="match status" value="1"/>
</dbReference>
<dbReference type="AlphaFoldDB" id="A0A443SRY4"/>
<dbReference type="PANTHER" id="PTHR15321:SF3">
    <property type="entry name" value="TP53-BINDING PROTEIN 1"/>
    <property type="match status" value="1"/>
</dbReference>
<name>A0A443SRY4_9ACAR</name>
<keyword evidence="2" id="KW-0227">DNA damage</keyword>
<accession>A0A443SRY4</accession>
<dbReference type="SMART" id="SM00292">
    <property type="entry name" value="BRCT"/>
    <property type="match status" value="2"/>
</dbReference>
<organism evidence="6 7">
    <name type="scientific">Leptotrombidium deliense</name>
    <dbReference type="NCBI Taxonomy" id="299467"/>
    <lineage>
        <taxon>Eukaryota</taxon>
        <taxon>Metazoa</taxon>
        <taxon>Ecdysozoa</taxon>
        <taxon>Arthropoda</taxon>
        <taxon>Chelicerata</taxon>
        <taxon>Arachnida</taxon>
        <taxon>Acari</taxon>
        <taxon>Acariformes</taxon>
        <taxon>Trombidiformes</taxon>
        <taxon>Prostigmata</taxon>
        <taxon>Anystina</taxon>
        <taxon>Parasitengona</taxon>
        <taxon>Trombiculoidea</taxon>
        <taxon>Trombiculidae</taxon>
        <taxon>Leptotrombidium</taxon>
    </lineage>
</organism>
<evidence type="ECO:0000313" key="7">
    <source>
        <dbReference type="Proteomes" id="UP000288716"/>
    </source>
</evidence>
<dbReference type="InterPro" id="IPR036420">
    <property type="entry name" value="BRCT_dom_sf"/>
</dbReference>
<dbReference type="InterPro" id="IPR047252">
    <property type="entry name" value="TP53BP1-like"/>
</dbReference>
<feature type="compositionally biased region" description="Low complexity" evidence="4">
    <location>
        <begin position="616"/>
        <end position="625"/>
    </location>
</feature>
<dbReference type="SUPFAM" id="SSF63748">
    <property type="entry name" value="Tudor/PWWP/MBT"/>
    <property type="match status" value="1"/>
</dbReference>
<comment type="subcellular location">
    <subcellularLocation>
        <location evidence="1">Nucleus</location>
    </subcellularLocation>
</comment>
<dbReference type="GO" id="GO:0000077">
    <property type="term" value="P:DNA damage checkpoint signaling"/>
    <property type="evidence" value="ECO:0007669"/>
    <property type="project" value="TreeGrafter"/>
</dbReference>
<dbReference type="InterPro" id="IPR001357">
    <property type="entry name" value="BRCT_dom"/>
</dbReference>
<dbReference type="STRING" id="299467.A0A443SRY4"/>
<protein>
    <recommendedName>
        <fullName evidence="5">BRCT domain-containing protein</fullName>
    </recommendedName>
</protein>
<feature type="region of interest" description="Disordered" evidence="4">
    <location>
        <begin position="610"/>
        <end position="668"/>
    </location>
</feature>
<keyword evidence="7" id="KW-1185">Reference proteome</keyword>
<evidence type="ECO:0000256" key="3">
    <source>
        <dbReference type="ARBA" id="ARBA00023242"/>
    </source>
</evidence>
<dbReference type="GO" id="GO:0042393">
    <property type="term" value="F:histone binding"/>
    <property type="evidence" value="ECO:0007669"/>
    <property type="project" value="TreeGrafter"/>
</dbReference>
<dbReference type="PANTHER" id="PTHR15321">
    <property type="entry name" value="TUMOR SUPPRESSOR P53-BINDING PROTEIN 1"/>
    <property type="match status" value="1"/>
</dbReference>
<dbReference type="VEuPathDB" id="VectorBase:LDEU001751"/>
<feature type="region of interest" description="Disordered" evidence="4">
    <location>
        <begin position="155"/>
        <end position="195"/>
    </location>
</feature>
<dbReference type="Pfam" id="PF18428">
    <property type="entry name" value="BRCT_3"/>
    <property type="match status" value="1"/>
</dbReference>
<dbReference type="CDD" id="cd17745">
    <property type="entry name" value="BRCT_p53bp1_rpt1"/>
    <property type="match status" value="1"/>
</dbReference>
<dbReference type="GO" id="GO:0045944">
    <property type="term" value="P:positive regulation of transcription by RNA polymerase II"/>
    <property type="evidence" value="ECO:0007669"/>
    <property type="project" value="TreeGrafter"/>
</dbReference>
<feature type="compositionally biased region" description="Polar residues" evidence="4">
    <location>
        <begin position="155"/>
        <end position="168"/>
    </location>
</feature>
<feature type="domain" description="BRCT" evidence="5">
    <location>
        <begin position="708"/>
        <end position="817"/>
    </location>
</feature>
<feature type="region of interest" description="Disordered" evidence="4">
    <location>
        <begin position="405"/>
        <end position="428"/>
    </location>
</feature>
<dbReference type="Gene3D" id="3.40.50.10190">
    <property type="entry name" value="BRCT domain"/>
    <property type="match status" value="2"/>
</dbReference>
<proteinExistence type="predicted"/>
<evidence type="ECO:0000256" key="2">
    <source>
        <dbReference type="ARBA" id="ARBA00022763"/>
    </source>
</evidence>
<dbReference type="GO" id="GO:0005634">
    <property type="term" value="C:nucleus"/>
    <property type="evidence" value="ECO:0007669"/>
    <property type="project" value="UniProtKB-SubCell"/>
</dbReference>
<evidence type="ECO:0000256" key="1">
    <source>
        <dbReference type="ARBA" id="ARBA00004123"/>
    </source>
</evidence>
<dbReference type="CDD" id="cd17724">
    <property type="entry name" value="BRCT_p53bp1_rpt2"/>
    <property type="match status" value="1"/>
</dbReference>
<evidence type="ECO:0000256" key="4">
    <source>
        <dbReference type="SAM" id="MobiDB-lite"/>
    </source>
</evidence>
<evidence type="ECO:0000313" key="6">
    <source>
        <dbReference type="EMBL" id="RWS30288.1"/>
    </source>
</evidence>
<dbReference type="PROSITE" id="PS50172">
    <property type="entry name" value="BRCT"/>
    <property type="match status" value="2"/>
</dbReference>
<comment type="caution">
    <text evidence="6">The sequence shown here is derived from an EMBL/GenBank/DDBJ whole genome shotgun (WGS) entry which is preliminary data.</text>
</comment>
<dbReference type="OrthoDB" id="6516673at2759"/>
<dbReference type="SUPFAM" id="SSF52113">
    <property type="entry name" value="BRCT domain"/>
    <property type="match status" value="2"/>
</dbReference>
<reference evidence="6 7" key="1">
    <citation type="journal article" date="2018" name="Gigascience">
        <title>Genomes of trombidid mites reveal novel predicted allergens and laterally-transferred genes associated with secondary metabolism.</title>
        <authorList>
            <person name="Dong X."/>
            <person name="Chaisiri K."/>
            <person name="Xia D."/>
            <person name="Armstrong S.D."/>
            <person name="Fang Y."/>
            <person name="Donnelly M.J."/>
            <person name="Kadowaki T."/>
            <person name="McGarry J.W."/>
            <person name="Darby A.C."/>
            <person name="Makepeace B.L."/>
        </authorList>
    </citation>
    <scope>NUCLEOTIDE SEQUENCE [LARGE SCALE GENOMIC DNA]</scope>
    <source>
        <strain evidence="6">UoL-UT</strain>
    </source>
</reference>
<feature type="compositionally biased region" description="Basic and acidic residues" evidence="4">
    <location>
        <begin position="419"/>
        <end position="428"/>
    </location>
</feature>
<dbReference type="Proteomes" id="UP000288716">
    <property type="component" value="Unassembled WGS sequence"/>
</dbReference>
<feature type="compositionally biased region" description="Polar residues" evidence="4">
    <location>
        <begin position="179"/>
        <end position="191"/>
    </location>
</feature>
<gene>
    <name evidence="6" type="ORF">B4U80_03616</name>
</gene>
<dbReference type="EMBL" id="NCKV01000562">
    <property type="protein sequence ID" value="RWS30288.1"/>
    <property type="molecule type" value="Genomic_DNA"/>
</dbReference>
<dbReference type="InterPro" id="IPR056492">
    <property type="entry name" value="SH3_Hsr9"/>
</dbReference>
<dbReference type="InterPro" id="IPR047249">
    <property type="entry name" value="BRCT_p53bp1-like_rpt1"/>
</dbReference>
<keyword evidence="3" id="KW-0539">Nucleus</keyword>